<organism evidence="3 4">
    <name type="scientific">Methylobacterium persicinum</name>
    <dbReference type="NCBI Taxonomy" id="374426"/>
    <lineage>
        <taxon>Bacteria</taxon>
        <taxon>Pseudomonadati</taxon>
        <taxon>Pseudomonadota</taxon>
        <taxon>Alphaproteobacteria</taxon>
        <taxon>Hyphomicrobiales</taxon>
        <taxon>Methylobacteriaceae</taxon>
        <taxon>Methylobacterium</taxon>
    </lineage>
</organism>
<evidence type="ECO:0000256" key="1">
    <source>
        <dbReference type="SAM" id="MobiDB-lite"/>
    </source>
</evidence>
<feature type="chain" id="PRO_5046273597" evidence="2">
    <location>
        <begin position="21"/>
        <end position="83"/>
    </location>
</feature>
<sequence length="83" mass="8309">MLRPLLLLLLCAVSTAPARAGDFTGAYAGVNAGYGWSHERDNGIAPAVPPGAPATASSPPGLPPSATAAAATLRRQDRGTATR</sequence>
<proteinExistence type="predicted"/>
<reference evidence="3 4" key="1">
    <citation type="submission" date="2023-07" db="EMBL/GenBank/DDBJ databases">
        <title>Genomic Encyclopedia of Type Strains, Phase IV (KMG-IV): sequencing the most valuable type-strain genomes for metagenomic binning, comparative biology and taxonomic classification.</title>
        <authorList>
            <person name="Goeker M."/>
        </authorList>
    </citation>
    <scope>NUCLEOTIDE SEQUENCE [LARGE SCALE GENOMIC DNA]</scope>
    <source>
        <strain evidence="3 4">DSM 19562</strain>
    </source>
</reference>
<keyword evidence="2" id="KW-0732">Signal</keyword>
<dbReference type="EMBL" id="JAUSVV010000009">
    <property type="protein sequence ID" value="MDQ0444063.1"/>
    <property type="molecule type" value="Genomic_DNA"/>
</dbReference>
<comment type="caution">
    <text evidence="3">The sequence shown here is derived from an EMBL/GenBank/DDBJ whole genome shotgun (WGS) entry which is preliminary data.</text>
</comment>
<protein>
    <submittedName>
        <fullName evidence="3">Uncharacterized protein</fullName>
    </submittedName>
</protein>
<dbReference type="Proteomes" id="UP001236369">
    <property type="component" value="Unassembled WGS sequence"/>
</dbReference>
<dbReference type="RefSeq" id="WP_238249230.1">
    <property type="nucleotide sequence ID" value="NZ_BPQX01000028.1"/>
</dbReference>
<feature type="region of interest" description="Disordered" evidence="1">
    <location>
        <begin position="39"/>
        <end position="83"/>
    </location>
</feature>
<evidence type="ECO:0000313" key="4">
    <source>
        <dbReference type="Proteomes" id="UP001236369"/>
    </source>
</evidence>
<name>A0ABU0HP09_9HYPH</name>
<accession>A0ABU0HP09</accession>
<feature type="compositionally biased region" description="Low complexity" evidence="1">
    <location>
        <begin position="53"/>
        <end position="73"/>
    </location>
</feature>
<feature type="signal peptide" evidence="2">
    <location>
        <begin position="1"/>
        <end position="20"/>
    </location>
</feature>
<evidence type="ECO:0000256" key="2">
    <source>
        <dbReference type="SAM" id="SignalP"/>
    </source>
</evidence>
<feature type="compositionally biased region" description="Basic and acidic residues" evidence="1">
    <location>
        <begin position="74"/>
        <end position="83"/>
    </location>
</feature>
<gene>
    <name evidence="3" type="ORF">QO016_003571</name>
</gene>
<keyword evidence="4" id="KW-1185">Reference proteome</keyword>
<evidence type="ECO:0000313" key="3">
    <source>
        <dbReference type="EMBL" id="MDQ0444063.1"/>
    </source>
</evidence>